<evidence type="ECO:0000313" key="10">
    <source>
        <dbReference type="Proteomes" id="UP000001572"/>
    </source>
</evidence>
<dbReference type="PANTHER" id="PTHR43808">
    <property type="entry name" value="ACETYLORNITHINE DEACETYLASE"/>
    <property type="match status" value="1"/>
</dbReference>
<reference evidence="10" key="1">
    <citation type="journal article" date="2016" name="Genome Announc.">
        <title>Complete genome sequence of Alkaliphilus metalliredigens strain QYMF, an alkaliphilic and metal-reducing bacterium isolated from borax-contaminated leachate ponds.</title>
        <authorList>
            <person name="Hwang C."/>
            <person name="Copeland A."/>
            <person name="Lucas S."/>
            <person name="Lapidus A."/>
            <person name="Barry K."/>
            <person name="Detter J.C."/>
            <person name="Glavina Del Rio T."/>
            <person name="Hammon N."/>
            <person name="Israni S."/>
            <person name="Dalin E."/>
            <person name="Tice H."/>
            <person name="Pitluck S."/>
            <person name="Chertkov O."/>
            <person name="Brettin T."/>
            <person name="Bruce D."/>
            <person name="Han C."/>
            <person name="Schmutz J."/>
            <person name="Larimer F."/>
            <person name="Land M.L."/>
            <person name="Hauser L."/>
            <person name="Kyrpides N."/>
            <person name="Mikhailova N."/>
            <person name="Ye Q."/>
            <person name="Zhou J."/>
            <person name="Richardson P."/>
            <person name="Fields M.W."/>
        </authorList>
    </citation>
    <scope>NUCLEOTIDE SEQUENCE [LARGE SCALE GENOMIC DNA]</scope>
    <source>
        <strain evidence="10">QYMF</strain>
    </source>
</reference>
<keyword evidence="5" id="KW-0378">Hydrolase</keyword>
<evidence type="ECO:0000313" key="9">
    <source>
        <dbReference type="EMBL" id="ABR47582.1"/>
    </source>
</evidence>
<keyword evidence="3" id="KW-0645">Protease</keyword>
<evidence type="ECO:0000256" key="7">
    <source>
        <dbReference type="ARBA" id="ARBA00022997"/>
    </source>
</evidence>
<dbReference type="Pfam" id="PF01546">
    <property type="entry name" value="Peptidase_M20"/>
    <property type="match status" value="1"/>
</dbReference>
<dbReference type="GO" id="GO:0008270">
    <property type="term" value="F:zinc ion binding"/>
    <property type="evidence" value="ECO:0007669"/>
    <property type="project" value="InterPro"/>
</dbReference>
<sequence>MKTLKEIATQLEKDLVDSIQSLVKIESVEGEAQQGKPFGSAVDEALRYTLSLGEELGFRTFYGEGYYGYIEMGQGDELVGILAHLDVVPVENPDQWSHPVFEGEIHEGKLYGRGAVDDKGPLLAALYAMKAVAEASIPLHKRVRLILGTNEETKWQGIVRYLQQEEVPSIAFTPDSDYPLINAEKGLLQVKLSPNTPDPPPPFKLTGGGTLNSVPDYCTYEGEDIDSLTELATSLGYTHKALERNFSISGKSAHSAKAWLGENAISRMAILLTKAKFTSPLIAFIAEQLGEDVYATTLFGSYEDEVSGKITLNPAGITINQEEESLSVDIRYPVTKTKEDVLAILEKALSSYEIQLEVLDHLPSLHVPLDHPLVKTLRQIFEEETGLDSTPLSTGGATYARALDNCVAFGPLFPGKTKMAHQTDEYVDLDDLMKSLYMYARAIASLAE</sequence>
<dbReference type="SUPFAM" id="SSF53187">
    <property type="entry name" value="Zn-dependent exopeptidases"/>
    <property type="match status" value="1"/>
</dbReference>
<keyword evidence="7" id="KW-0224">Dipeptidase</keyword>
<dbReference type="AlphaFoldDB" id="A6TN14"/>
<dbReference type="InterPro" id="IPR002933">
    <property type="entry name" value="Peptidase_M20"/>
</dbReference>
<dbReference type="eggNOG" id="COG0624">
    <property type="taxonomic scope" value="Bacteria"/>
</dbReference>
<dbReference type="PROSITE" id="PS00758">
    <property type="entry name" value="ARGE_DAPE_CPG2_1"/>
    <property type="match status" value="1"/>
</dbReference>
<dbReference type="EMBL" id="CP000724">
    <property type="protein sequence ID" value="ABR47582.1"/>
    <property type="molecule type" value="Genomic_DNA"/>
</dbReference>
<dbReference type="NCBIfam" id="TIGR01887">
    <property type="entry name" value="dipeptidaselike"/>
    <property type="match status" value="1"/>
</dbReference>
<dbReference type="InterPro" id="IPR050072">
    <property type="entry name" value="Peptidase_M20A"/>
</dbReference>
<dbReference type="HOGENOM" id="CLU_031786_2_0_9"/>
<dbReference type="InterPro" id="IPR001261">
    <property type="entry name" value="ArgE/DapE_CS"/>
</dbReference>
<keyword evidence="6" id="KW-0862">Zinc</keyword>
<comment type="cofactor">
    <cofactor evidence="1">
        <name>Zn(2+)</name>
        <dbReference type="ChEBI" id="CHEBI:29105"/>
    </cofactor>
</comment>
<gene>
    <name evidence="9" type="ordered locus">Amet_1382</name>
</gene>
<protein>
    <submittedName>
        <fullName evidence="9">Dipeptidase, putative</fullName>
    </submittedName>
</protein>
<dbReference type="STRING" id="293826.Amet_1382"/>
<name>A6TN14_ALKMQ</name>
<dbReference type="Gene3D" id="3.30.70.360">
    <property type="match status" value="2"/>
</dbReference>
<organism evidence="9 10">
    <name type="scientific">Alkaliphilus metalliredigens (strain QYMF)</name>
    <dbReference type="NCBI Taxonomy" id="293826"/>
    <lineage>
        <taxon>Bacteria</taxon>
        <taxon>Bacillati</taxon>
        <taxon>Bacillota</taxon>
        <taxon>Clostridia</taxon>
        <taxon>Peptostreptococcales</taxon>
        <taxon>Natronincolaceae</taxon>
        <taxon>Alkaliphilus</taxon>
    </lineage>
</organism>
<evidence type="ECO:0000256" key="6">
    <source>
        <dbReference type="ARBA" id="ARBA00022833"/>
    </source>
</evidence>
<evidence type="ECO:0000256" key="1">
    <source>
        <dbReference type="ARBA" id="ARBA00001947"/>
    </source>
</evidence>
<evidence type="ECO:0000256" key="3">
    <source>
        <dbReference type="ARBA" id="ARBA00022670"/>
    </source>
</evidence>
<dbReference type="GO" id="GO:0008237">
    <property type="term" value="F:metallopeptidase activity"/>
    <property type="evidence" value="ECO:0007669"/>
    <property type="project" value="UniProtKB-KW"/>
</dbReference>
<dbReference type="GO" id="GO:0006508">
    <property type="term" value="P:proteolysis"/>
    <property type="evidence" value="ECO:0007669"/>
    <property type="project" value="UniProtKB-KW"/>
</dbReference>
<evidence type="ECO:0000256" key="8">
    <source>
        <dbReference type="ARBA" id="ARBA00023049"/>
    </source>
</evidence>
<dbReference type="RefSeq" id="WP_012062623.1">
    <property type="nucleotide sequence ID" value="NC_009633.1"/>
</dbReference>
<keyword evidence="10" id="KW-1185">Reference proteome</keyword>
<dbReference type="Proteomes" id="UP000001572">
    <property type="component" value="Chromosome"/>
</dbReference>
<dbReference type="KEGG" id="amt:Amet_1382"/>
<dbReference type="PANTHER" id="PTHR43808:SF31">
    <property type="entry name" value="N-ACETYL-L-CITRULLINE DEACETYLASE"/>
    <property type="match status" value="1"/>
</dbReference>
<dbReference type="GO" id="GO:0006526">
    <property type="term" value="P:L-arginine biosynthetic process"/>
    <property type="evidence" value="ECO:0007669"/>
    <property type="project" value="TreeGrafter"/>
</dbReference>
<proteinExistence type="inferred from homology"/>
<dbReference type="GO" id="GO:0008777">
    <property type="term" value="F:acetylornithine deacetylase activity"/>
    <property type="evidence" value="ECO:0007669"/>
    <property type="project" value="TreeGrafter"/>
</dbReference>
<evidence type="ECO:0000256" key="5">
    <source>
        <dbReference type="ARBA" id="ARBA00022801"/>
    </source>
</evidence>
<evidence type="ECO:0000256" key="2">
    <source>
        <dbReference type="ARBA" id="ARBA00006247"/>
    </source>
</evidence>
<comment type="similarity">
    <text evidence="2">Belongs to the peptidase M20A family.</text>
</comment>
<accession>A6TN14</accession>
<dbReference type="PROSITE" id="PS00759">
    <property type="entry name" value="ARGE_DAPE_CPG2_2"/>
    <property type="match status" value="1"/>
</dbReference>
<keyword evidence="8" id="KW-0482">Metalloprotease</keyword>
<dbReference type="InterPro" id="IPR010964">
    <property type="entry name" value="M20A_pepV-rel"/>
</dbReference>
<dbReference type="InterPro" id="IPR036264">
    <property type="entry name" value="Bact_exopeptidase_dim_dom"/>
</dbReference>
<dbReference type="GO" id="GO:0016805">
    <property type="term" value="F:dipeptidase activity"/>
    <property type="evidence" value="ECO:0007669"/>
    <property type="project" value="UniProtKB-KW"/>
</dbReference>
<dbReference type="Gene3D" id="3.40.630.10">
    <property type="entry name" value="Zn peptidases"/>
    <property type="match status" value="1"/>
</dbReference>
<evidence type="ECO:0000256" key="4">
    <source>
        <dbReference type="ARBA" id="ARBA00022723"/>
    </source>
</evidence>
<dbReference type="SUPFAM" id="SSF55031">
    <property type="entry name" value="Bacterial exopeptidase dimerisation domain"/>
    <property type="match status" value="1"/>
</dbReference>
<keyword evidence="4" id="KW-0479">Metal-binding</keyword>